<keyword evidence="3" id="KW-1185">Reference proteome</keyword>
<sequence length="273" mass="29661">MFGLGPHGHTPVQAGGLAVAHLSGMPPGWDKATIEARPVNPNDHLSAFFPNYEVAPRDNKATESANEYGHYTTDYPGRYVVVAVYHGRDIASTEVTVAEVPNYRYVRRFDIYPRYARNPVGSAERSHWVRPGAQAAVSLAVHDDEAGILHAESPAFEHPLTLRMGTSDDPDLREDAENGPYVYAGHIQLRRNLPEGVYPVTVPSHGGRHSVTQNLIVSAEAEDPPPLASDSSKPSLSSWYAPWLWTGLAVVSGGLVAAAIRAARARRRTDTAV</sequence>
<dbReference type="EMBL" id="JBFAUK010000036">
    <property type="protein sequence ID" value="MEV5510615.1"/>
    <property type="molecule type" value="Genomic_DNA"/>
</dbReference>
<keyword evidence="1" id="KW-0812">Transmembrane</keyword>
<name>A0ABV3K6C6_STRON</name>
<reference evidence="2 3" key="1">
    <citation type="submission" date="2024-06" db="EMBL/GenBank/DDBJ databases">
        <title>The Natural Products Discovery Center: Release of the First 8490 Sequenced Strains for Exploring Actinobacteria Biosynthetic Diversity.</title>
        <authorList>
            <person name="Kalkreuter E."/>
            <person name="Kautsar S.A."/>
            <person name="Yang D."/>
            <person name="Bader C.D."/>
            <person name="Teijaro C.N."/>
            <person name="Fluegel L."/>
            <person name="Davis C.M."/>
            <person name="Simpson J.R."/>
            <person name="Lauterbach L."/>
            <person name="Steele A.D."/>
            <person name="Gui C."/>
            <person name="Meng S."/>
            <person name="Li G."/>
            <person name="Viehrig K."/>
            <person name="Ye F."/>
            <person name="Su P."/>
            <person name="Kiefer A.F."/>
            <person name="Nichols A."/>
            <person name="Cepeda A.J."/>
            <person name="Yan W."/>
            <person name="Fan B."/>
            <person name="Jiang Y."/>
            <person name="Adhikari A."/>
            <person name="Zheng C.-J."/>
            <person name="Schuster L."/>
            <person name="Cowan T.M."/>
            <person name="Smanski M.J."/>
            <person name="Chevrette M.G."/>
            <person name="De Carvalho L.P.S."/>
            <person name="Shen B."/>
        </authorList>
    </citation>
    <scope>NUCLEOTIDE SEQUENCE [LARGE SCALE GENOMIC DNA]</scope>
    <source>
        <strain evidence="2 3">NPDC052347</strain>
    </source>
</reference>
<keyword evidence="1" id="KW-0472">Membrane</keyword>
<gene>
    <name evidence="2" type="ORF">AB0L16_30030</name>
</gene>
<organism evidence="2 3">
    <name type="scientific">Streptomyces orinoci</name>
    <name type="common">Streptoverticillium orinoci</name>
    <dbReference type="NCBI Taxonomy" id="67339"/>
    <lineage>
        <taxon>Bacteria</taxon>
        <taxon>Bacillati</taxon>
        <taxon>Actinomycetota</taxon>
        <taxon>Actinomycetes</taxon>
        <taxon>Kitasatosporales</taxon>
        <taxon>Streptomycetaceae</taxon>
        <taxon>Streptomyces</taxon>
    </lineage>
</organism>
<dbReference type="Proteomes" id="UP001552594">
    <property type="component" value="Unassembled WGS sequence"/>
</dbReference>
<evidence type="ECO:0000256" key="1">
    <source>
        <dbReference type="SAM" id="Phobius"/>
    </source>
</evidence>
<accession>A0ABV3K6C6</accession>
<dbReference type="RefSeq" id="WP_109278759.1">
    <property type="nucleotide sequence ID" value="NZ_JBFAUK010000036.1"/>
</dbReference>
<evidence type="ECO:0000313" key="2">
    <source>
        <dbReference type="EMBL" id="MEV5510615.1"/>
    </source>
</evidence>
<protein>
    <submittedName>
        <fullName evidence="2">Uncharacterized protein</fullName>
    </submittedName>
</protein>
<feature type="transmembrane region" description="Helical" evidence="1">
    <location>
        <begin position="239"/>
        <end position="260"/>
    </location>
</feature>
<evidence type="ECO:0000313" key="3">
    <source>
        <dbReference type="Proteomes" id="UP001552594"/>
    </source>
</evidence>
<proteinExistence type="predicted"/>
<keyword evidence="1" id="KW-1133">Transmembrane helix</keyword>
<comment type="caution">
    <text evidence="2">The sequence shown here is derived from an EMBL/GenBank/DDBJ whole genome shotgun (WGS) entry which is preliminary data.</text>
</comment>